<reference evidence="1 2" key="1">
    <citation type="journal article" date="2019" name="Sci. Rep.">
        <title>Orb-weaving spider Araneus ventricosus genome elucidates the spidroin gene catalogue.</title>
        <authorList>
            <person name="Kono N."/>
            <person name="Nakamura H."/>
            <person name="Ohtoshi R."/>
            <person name="Moran D.A.P."/>
            <person name="Shinohara A."/>
            <person name="Yoshida Y."/>
            <person name="Fujiwara M."/>
            <person name="Mori M."/>
            <person name="Tomita M."/>
            <person name="Arakawa K."/>
        </authorList>
    </citation>
    <scope>NUCLEOTIDE SEQUENCE [LARGE SCALE GENOMIC DNA]</scope>
</reference>
<evidence type="ECO:0000313" key="1">
    <source>
        <dbReference type="EMBL" id="GBN87149.1"/>
    </source>
</evidence>
<sequence>MLHLRNTLGVNAPKIKKEKQELKTKLFINKTWNEKSIYKLDKRDLRFASYLSKISNLTTFKGLVTAIAHRRRVNIEKTPLAAYAHIYRMSVLLDFKKSSPRIQTLPCVFYGELTPAHHVISTVKARDRYLSASFR</sequence>
<evidence type="ECO:0000313" key="2">
    <source>
        <dbReference type="Proteomes" id="UP000499080"/>
    </source>
</evidence>
<organism evidence="1 2">
    <name type="scientific">Araneus ventricosus</name>
    <name type="common">Orbweaver spider</name>
    <name type="synonym">Epeira ventricosa</name>
    <dbReference type="NCBI Taxonomy" id="182803"/>
    <lineage>
        <taxon>Eukaryota</taxon>
        <taxon>Metazoa</taxon>
        <taxon>Ecdysozoa</taxon>
        <taxon>Arthropoda</taxon>
        <taxon>Chelicerata</taxon>
        <taxon>Arachnida</taxon>
        <taxon>Araneae</taxon>
        <taxon>Araneomorphae</taxon>
        <taxon>Entelegynae</taxon>
        <taxon>Araneoidea</taxon>
        <taxon>Araneidae</taxon>
        <taxon>Araneus</taxon>
    </lineage>
</organism>
<keyword evidence="2" id="KW-1185">Reference proteome</keyword>
<comment type="caution">
    <text evidence="1">The sequence shown here is derived from an EMBL/GenBank/DDBJ whole genome shotgun (WGS) entry which is preliminary data.</text>
</comment>
<proteinExistence type="predicted"/>
<gene>
    <name evidence="1" type="ORF">AVEN_162153_1</name>
</gene>
<name>A0A4Y2SIP2_ARAVE</name>
<dbReference type="Proteomes" id="UP000499080">
    <property type="component" value="Unassembled WGS sequence"/>
</dbReference>
<protein>
    <submittedName>
        <fullName evidence="1">Uncharacterized protein</fullName>
    </submittedName>
</protein>
<dbReference type="AlphaFoldDB" id="A0A4Y2SIP2"/>
<dbReference type="EMBL" id="BGPR01021656">
    <property type="protein sequence ID" value="GBN87149.1"/>
    <property type="molecule type" value="Genomic_DNA"/>
</dbReference>
<accession>A0A4Y2SIP2</accession>